<dbReference type="PROSITE" id="PS51257">
    <property type="entry name" value="PROKAR_LIPOPROTEIN"/>
    <property type="match status" value="1"/>
</dbReference>
<reference evidence="2 3" key="1">
    <citation type="submission" date="2024-09" db="EMBL/GenBank/DDBJ databases">
        <title>Laminarin stimulates single cell rates of sulfate reduction while oxygen inhibits transcriptomic activity in coastal marine sediment.</title>
        <authorList>
            <person name="Lindsay M."/>
            <person name="Orcutt B."/>
            <person name="Emerson D."/>
            <person name="Stepanauskas R."/>
            <person name="D'Angelo T."/>
        </authorList>
    </citation>
    <scope>NUCLEOTIDE SEQUENCE [LARGE SCALE GENOMIC DNA]</scope>
    <source>
        <strain evidence="2">SAG AM-311-K15</strain>
    </source>
</reference>
<feature type="signal peptide" evidence="1">
    <location>
        <begin position="1"/>
        <end position="24"/>
    </location>
</feature>
<sequence>MKKIFLIFVCVCFLAFLVISSCTDDDDDVSTGTLKVITTPTGLNNEIYVDGELQGTETVTSEVNTGRYLIEGGAVEGYTTPDSQWAEVEAGQTIDIELVYTVYDPTPTPTPTAEVTATPTPTPEGLIIPLADGNTWYMDRYETAKDRKSEIRTVTGQQEIEGTTVYIYYINIYDNEGISLSSDYLFFNNLSDGLYWYGDDDQGFVSPILVFKYPAFTGDSYPIWEDSTITVLSTSESITVPAGMFSCMLYHETIETTDYNIYYYIAADVGIVKIMVYFEGELNYTSELRHYSLF</sequence>
<dbReference type="EMBL" id="JBHPBY010000127">
    <property type="protein sequence ID" value="MFC1850828.1"/>
    <property type="molecule type" value="Genomic_DNA"/>
</dbReference>
<keyword evidence="1" id="KW-0732">Signal</keyword>
<organism evidence="2 3">
    <name type="scientific">candidate division CSSED10-310 bacterium</name>
    <dbReference type="NCBI Taxonomy" id="2855610"/>
    <lineage>
        <taxon>Bacteria</taxon>
        <taxon>Bacteria division CSSED10-310</taxon>
    </lineage>
</organism>
<evidence type="ECO:0000256" key="1">
    <source>
        <dbReference type="SAM" id="SignalP"/>
    </source>
</evidence>
<dbReference type="Proteomes" id="UP001594351">
    <property type="component" value="Unassembled WGS sequence"/>
</dbReference>
<proteinExistence type="predicted"/>
<accession>A0ABV6YXN6</accession>
<evidence type="ECO:0000313" key="2">
    <source>
        <dbReference type="EMBL" id="MFC1850828.1"/>
    </source>
</evidence>
<evidence type="ECO:0008006" key="4">
    <source>
        <dbReference type="Google" id="ProtNLM"/>
    </source>
</evidence>
<comment type="caution">
    <text evidence="2">The sequence shown here is derived from an EMBL/GenBank/DDBJ whole genome shotgun (WGS) entry which is preliminary data.</text>
</comment>
<gene>
    <name evidence="2" type="ORF">ACFL27_11595</name>
</gene>
<protein>
    <recommendedName>
        <fullName evidence="4">PEGA domain-containing protein</fullName>
    </recommendedName>
</protein>
<keyword evidence="3" id="KW-1185">Reference proteome</keyword>
<dbReference type="Gene3D" id="2.40.360.20">
    <property type="match status" value="1"/>
</dbReference>
<feature type="chain" id="PRO_5045179902" description="PEGA domain-containing protein" evidence="1">
    <location>
        <begin position="25"/>
        <end position="294"/>
    </location>
</feature>
<name>A0ABV6YXN6_UNCC1</name>
<evidence type="ECO:0000313" key="3">
    <source>
        <dbReference type="Proteomes" id="UP001594351"/>
    </source>
</evidence>